<dbReference type="GO" id="GO:0005524">
    <property type="term" value="F:ATP binding"/>
    <property type="evidence" value="ECO:0007669"/>
    <property type="project" value="UniProtKB-KW"/>
</dbReference>
<comment type="similarity">
    <text evidence="2">Belongs to the ABC transporter superfamily.</text>
</comment>
<keyword evidence="4" id="KW-0547">Nucleotide-binding</keyword>
<evidence type="ECO:0000313" key="10">
    <source>
        <dbReference type="Proteomes" id="UP000199137"/>
    </source>
</evidence>
<evidence type="ECO:0000256" key="4">
    <source>
        <dbReference type="ARBA" id="ARBA00022741"/>
    </source>
</evidence>
<evidence type="ECO:0000256" key="7">
    <source>
        <dbReference type="SAM" id="MobiDB-lite"/>
    </source>
</evidence>
<dbReference type="Gene3D" id="3.40.50.300">
    <property type="entry name" value="P-loop containing nucleotide triphosphate hydrolases"/>
    <property type="match status" value="1"/>
</dbReference>
<keyword evidence="5" id="KW-0067">ATP-binding</keyword>
<evidence type="ECO:0000256" key="5">
    <source>
        <dbReference type="ARBA" id="ARBA00022840"/>
    </source>
</evidence>
<dbReference type="EMBL" id="FOWC01000015">
    <property type="protein sequence ID" value="SFQ55074.1"/>
    <property type="molecule type" value="Genomic_DNA"/>
</dbReference>
<dbReference type="InterPro" id="IPR050763">
    <property type="entry name" value="ABC_transporter_ATP-binding"/>
</dbReference>
<keyword evidence="3" id="KW-0813">Transport</keyword>
<evidence type="ECO:0000256" key="1">
    <source>
        <dbReference type="ARBA" id="ARBA00004202"/>
    </source>
</evidence>
<dbReference type="GO" id="GO:0005886">
    <property type="term" value="C:plasma membrane"/>
    <property type="evidence" value="ECO:0007669"/>
    <property type="project" value="UniProtKB-SubCell"/>
</dbReference>
<reference evidence="9 10" key="1">
    <citation type="submission" date="2016-10" db="EMBL/GenBank/DDBJ databases">
        <authorList>
            <person name="de Groot N.N."/>
        </authorList>
    </citation>
    <scope>NUCLEOTIDE SEQUENCE [LARGE SCALE GENOMIC DNA]</scope>
    <source>
        <strain evidence="9 10">DSM 44637</strain>
    </source>
</reference>
<dbReference type="GO" id="GO:0046677">
    <property type="term" value="P:response to antibiotic"/>
    <property type="evidence" value="ECO:0007669"/>
    <property type="project" value="UniProtKB-KW"/>
</dbReference>
<dbReference type="AlphaFoldDB" id="A0A1I5ZF13"/>
<dbReference type="Proteomes" id="UP000199137">
    <property type="component" value="Unassembled WGS sequence"/>
</dbReference>
<proteinExistence type="inferred from homology"/>
<feature type="region of interest" description="Disordered" evidence="7">
    <location>
        <begin position="234"/>
        <end position="256"/>
    </location>
</feature>
<dbReference type="GO" id="GO:0016887">
    <property type="term" value="F:ATP hydrolysis activity"/>
    <property type="evidence" value="ECO:0007669"/>
    <property type="project" value="InterPro"/>
</dbReference>
<organism evidence="9 10">
    <name type="scientific">Amycolatopsis rubida</name>
    <dbReference type="NCBI Taxonomy" id="112413"/>
    <lineage>
        <taxon>Bacteria</taxon>
        <taxon>Bacillati</taxon>
        <taxon>Actinomycetota</taxon>
        <taxon>Actinomycetes</taxon>
        <taxon>Pseudonocardiales</taxon>
        <taxon>Pseudonocardiaceae</taxon>
        <taxon>Amycolatopsis</taxon>
    </lineage>
</organism>
<evidence type="ECO:0000256" key="2">
    <source>
        <dbReference type="ARBA" id="ARBA00005417"/>
    </source>
</evidence>
<evidence type="ECO:0000259" key="8">
    <source>
        <dbReference type="Pfam" id="PF00005"/>
    </source>
</evidence>
<protein>
    <submittedName>
        <fullName evidence="9">ABC transporter</fullName>
    </submittedName>
</protein>
<evidence type="ECO:0000313" key="9">
    <source>
        <dbReference type="EMBL" id="SFQ55074.1"/>
    </source>
</evidence>
<dbReference type="STRING" id="112413.SAMN05421854_1158"/>
<sequence>MVRRLVLVAATRLATRLVVRRPVSRGYRPIMQSGVRIAARGLGVRGPRGPVFENVDLDVPAGAILVVHGAAGTGRTCLLLALAGRMRLASGAVRVGAHVLPDDHREVRRTVAVAAAGPALALEPRLRVGELIAERTWLAPGVTTAAVRAALDAVGLDVPGTLTAEELGTAGSARLALALSLAERPGAIVLDDLDRDCTPGQRREVWAAARQVAKTGVTLLTGSARPAPAELDTVPFELPALSTDRLPGDPAQEEAR</sequence>
<dbReference type="PANTHER" id="PTHR42711:SF5">
    <property type="entry name" value="ABC TRANSPORTER ATP-BINDING PROTEIN NATA"/>
    <property type="match status" value="1"/>
</dbReference>
<name>A0A1I5ZF13_9PSEU</name>
<gene>
    <name evidence="9" type="ORF">SAMN05421854_1158</name>
</gene>
<dbReference type="SUPFAM" id="SSF52540">
    <property type="entry name" value="P-loop containing nucleoside triphosphate hydrolases"/>
    <property type="match status" value="1"/>
</dbReference>
<dbReference type="InterPro" id="IPR027417">
    <property type="entry name" value="P-loop_NTPase"/>
</dbReference>
<dbReference type="Pfam" id="PF00005">
    <property type="entry name" value="ABC_tran"/>
    <property type="match status" value="1"/>
</dbReference>
<evidence type="ECO:0000256" key="3">
    <source>
        <dbReference type="ARBA" id="ARBA00022448"/>
    </source>
</evidence>
<evidence type="ECO:0000256" key="6">
    <source>
        <dbReference type="ARBA" id="ARBA00023251"/>
    </source>
</evidence>
<feature type="domain" description="ABC transporter" evidence="8">
    <location>
        <begin position="53"/>
        <end position="192"/>
    </location>
</feature>
<dbReference type="InterPro" id="IPR003439">
    <property type="entry name" value="ABC_transporter-like_ATP-bd"/>
</dbReference>
<keyword evidence="6" id="KW-0046">Antibiotic resistance</keyword>
<dbReference type="PANTHER" id="PTHR42711">
    <property type="entry name" value="ABC TRANSPORTER ATP-BINDING PROTEIN"/>
    <property type="match status" value="1"/>
</dbReference>
<accession>A0A1I5ZF13</accession>
<comment type="subcellular location">
    <subcellularLocation>
        <location evidence="1">Cell membrane</location>
        <topology evidence="1">Peripheral membrane protein</topology>
    </subcellularLocation>
</comment>